<dbReference type="InterPro" id="IPR041492">
    <property type="entry name" value="HAD_2"/>
</dbReference>
<accession>W4KQN1</accession>
<dbReference type="KEGG" id="hir:HETIRDRAFT_308164"/>
<dbReference type="EMBL" id="KI925454">
    <property type="protein sequence ID" value="ETW87710.1"/>
    <property type="molecule type" value="Genomic_DNA"/>
</dbReference>
<dbReference type="Proteomes" id="UP000030671">
    <property type="component" value="Unassembled WGS sequence"/>
</dbReference>
<dbReference type="SUPFAM" id="SSF56784">
    <property type="entry name" value="HAD-like"/>
    <property type="match status" value="1"/>
</dbReference>
<dbReference type="Gene3D" id="1.10.150.240">
    <property type="entry name" value="Putative phosphatase, domain 2"/>
    <property type="match status" value="1"/>
</dbReference>
<dbReference type="eggNOG" id="KOG2914">
    <property type="taxonomic scope" value="Eukaryota"/>
</dbReference>
<sequence>DSTPGVLRAWDSFGKIYGFEGAAAAHDSHGRRLADTLGQWCNINDSDKLEQAEVIRFEDEVIQGGPVVLPGALNLLEQINAGSTSSAAGWTIVTSATNIYTPRALAACKVPVPSVGYVTSNDIQNGKPHPDPYLAGAKKCGIDPTKCLVVEDAPSGLKSGHAAGAKTLAVCTSHTRELIRASGSNPDFVVSDLTHVSVTWKDGRLVVEIDESP</sequence>
<dbReference type="STRING" id="747525.W4KQN1"/>
<dbReference type="Gene3D" id="3.40.50.1000">
    <property type="entry name" value="HAD superfamily/HAD-like"/>
    <property type="match status" value="1"/>
</dbReference>
<dbReference type="InterPro" id="IPR023198">
    <property type="entry name" value="PGP-like_dom2"/>
</dbReference>
<evidence type="ECO:0008006" key="3">
    <source>
        <dbReference type="Google" id="ProtNLM"/>
    </source>
</evidence>
<dbReference type="InParanoid" id="W4KQN1"/>
<dbReference type="InterPro" id="IPR036412">
    <property type="entry name" value="HAD-like_sf"/>
</dbReference>
<dbReference type="InterPro" id="IPR006439">
    <property type="entry name" value="HAD-SF_hydro_IA"/>
</dbReference>
<dbReference type="AlphaFoldDB" id="W4KQN1"/>
<dbReference type="NCBIfam" id="TIGR01509">
    <property type="entry name" value="HAD-SF-IA-v3"/>
    <property type="match status" value="1"/>
</dbReference>
<dbReference type="OrthoDB" id="40579at2759"/>
<dbReference type="Pfam" id="PF13419">
    <property type="entry name" value="HAD_2"/>
    <property type="match status" value="1"/>
</dbReference>
<gene>
    <name evidence="1" type="ORF">HETIRDRAFT_308164</name>
</gene>
<dbReference type="PANTHER" id="PTHR43481">
    <property type="entry name" value="FRUCTOSE-1-PHOSPHATE PHOSPHATASE"/>
    <property type="match status" value="1"/>
</dbReference>
<dbReference type="GeneID" id="20669552"/>
<dbReference type="HOGENOM" id="CLU_045011_13_4_1"/>
<dbReference type="GO" id="GO:0050308">
    <property type="term" value="F:sugar-phosphatase activity"/>
    <property type="evidence" value="ECO:0007669"/>
    <property type="project" value="TreeGrafter"/>
</dbReference>
<protein>
    <recommendedName>
        <fullName evidence="3">HAD-like protein</fullName>
    </recommendedName>
</protein>
<name>W4KQN1_HETIT</name>
<feature type="non-terminal residue" evidence="1">
    <location>
        <position position="1"/>
    </location>
</feature>
<evidence type="ECO:0000313" key="2">
    <source>
        <dbReference type="Proteomes" id="UP000030671"/>
    </source>
</evidence>
<proteinExistence type="predicted"/>
<dbReference type="InterPro" id="IPR051806">
    <property type="entry name" value="HAD-like_SPP"/>
</dbReference>
<organism evidence="1 2">
    <name type="scientific">Heterobasidion irregulare (strain TC 32-1)</name>
    <dbReference type="NCBI Taxonomy" id="747525"/>
    <lineage>
        <taxon>Eukaryota</taxon>
        <taxon>Fungi</taxon>
        <taxon>Dikarya</taxon>
        <taxon>Basidiomycota</taxon>
        <taxon>Agaricomycotina</taxon>
        <taxon>Agaricomycetes</taxon>
        <taxon>Russulales</taxon>
        <taxon>Bondarzewiaceae</taxon>
        <taxon>Heterobasidion</taxon>
        <taxon>Heterobasidion annosum species complex</taxon>
    </lineage>
</organism>
<keyword evidence="2" id="KW-1185">Reference proteome</keyword>
<dbReference type="RefSeq" id="XP_009541578.1">
    <property type="nucleotide sequence ID" value="XM_009543283.1"/>
</dbReference>
<dbReference type="PANTHER" id="PTHR43481:SF4">
    <property type="entry name" value="GLYCEROL-1-PHOSPHATE PHOSPHOHYDROLASE 1-RELATED"/>
    <property type="match status" value="1"/>
</dbReference>
<evidence type="ECO:0000313" key="1">
    <source>
        <dbReference type="EMBL" id="ETW87710.1"/>
    </source>
</evidence>
<dbReference type="InterPro" id="IPR023214">
    <property type="entry name" value="HAD_sf"/>
</dbReference>
<reference evidence="1 2" key="1">
    <citation type="journal article" date="2012" name="New Phytol.">
        <title>Insight into trade-off between wood decay and parasitism from the genome of a fungal forest pathogen.</title>
        <authorList>
            <person name="Olson A."/>
            <person name="Aerts A."/>
            <person name="Asiegbu F."/>
            <person name="Belbahri L."/>
            <person name="Bouzid O."/>
            <person name="Broberg A."/>
            <person name="Canback B."/>
            <person name="Coutinho P.M."/>
            <person name="Cullen D."/>
            <person name="Dalman K."/>
            <person name="Deflorio G."/>
            <person name="van Diepen L.T."/>
            <person name="Dunand C."/>
            <person name="Duplessis S."/>
            <person name="Durling M."/>
            <person name="Gonthier P."/>
            <person name="Grimwood J."/>
            <person name="Fossdal C.G."/>
            <person name="Hansson D."/>
            <person name="Henrissat B."/>
            <person name="Hietala A."/>
            <person name="Himmelstrand K."/>
            <person name="Hoffmeister D."/>
            <person name="Hogberg N."/>
            <person name="James T.Y."/>
            <person name="Karlsson M."/>
            <person name="Kohler A."/>
            <person name="Kues U."/>
            <person name="Lee Y.H."/>
            <person name="Lin Y.C."/>
            <person name="Lind M."/>
            <person name="Lindquist E."/>
            <person name="Lombard V."/>
            <person name="Lucas S."/>
            <person name="Lunden K."/>
            <person name="Morin E."/>
            <person name="Murat C."/>
            <person name="Park J."/>
            <person name="Raffaello T."/>
            <person name="Rouze P."/>
            <person name="Salamov A."/>
            <person name="Schmutz J."/>
            <person name="Solheim H."/>
            <person name="Stahlberg J."/>
            <person name="Velez H."/>
            <person name="de Vries R.P."/>
            <person name="Wiebenga A."/>
            <person name="Woodward S."/>
            <person name="Yakovlev I."/>
            <person name="Garbelotto M."/>
            <person name="Martin F."/>
            <person name="Grigoriev I.V."/>
            <person name="Stenlid J."/>
        </authorList>
    </citation>
    <scope>NUCLEOTIDE SEQUENCE [LARGE SCALE GENOMIC DNA]</scope>
    <source>
        <strain evidence="1 2">TC 32-1</strain>
    </source>
</reference>